<feature type="non-terminal residue" evidence="2">
    <location>
        <position position="50"/>
    </location>
</feature>
<evidence type="ECO:0000256" key="1">
    <source>
        <dbReference type="SAM" id="MobiDB-lite"/>
    </source>
</evidence>
<evidence type="ECO:0000313" key="2">
    <source>
        <dbReference type="EMBL" id="ERN08197.1"/>
    </source>
</evidence>
<feature type="compositionally biased region" description="Basic and acidic residues" evidence="1">
    <location>
        <begin position="11"/>
        <end position="24"/>
    </location>
</feature>
<dbReference type="AlphaFoldDB" id="W1PE45"/>
<accession>W1PE45</accession>
<sequence>MEVSSSEEGQGNERRSSEREREDPCLQSSMAALREVVCVSPMVALNESST</sequence>
<evidence type="ECO:0000313" key="3">
    <source>
        <dbReference type="Proteomes" id="UP000017836"/>
    </source>
</evidence>
<name>W1PE45_AMBTC</name>
<dbReference type="EMBL" id="KI393569">
    <property type="protein sequence ID" value="ERN08197.1"/>
    <property type="molecule type" value="Genomic_DNA"/>
</dbReference>
<organism evidence="2 3">
    <name type="scientific">Amborella trichopoda</name>
    <dbReference type="NCBI Taxonomy" id="13333"/>
    <lineage>
        <taxon>Eukaryota</taxon>
        <taxon>Viridiplantae</taxon>
        <taxon>Streptophyta</taxon>
        <taxon>Embryophyta</taxon>
        <taxon>Tracheophyta</taxon>
        <taxon>Spermatophyta</taxon>
        <taxon>Magnoliopsida</taxon>
        <taxon>Amborellales</taxon>
        <taxon>Amborellaceae</taxon>
        <taxon>Amborella</taxon>
    </lineage>
</organism>
<proteinExistence type="predicted"/>
<dbReference type="Gramene" id="ERN08197">
    <property type="protein sequence ID" value="ERN08197"/>
    <property type="gene ID" value="AMTR_s00018p00188040"/>
</dbReference>
<protein>
    <submittedName>
        <fullName evidence="2">Uncharacterized protein</fullName>
    </submittedName>
</protein>
<gene>
    <name evidence="2" type="ORF">AMTR_s00018p00188040</name>
</gene>
<keyword evidence="3" id="KW-1185">Reference proteome</keyword>
<dbReference type="Proteomes" id="UP000017836">
    <property type="component" value="Unassembled WGS sequence"/>
</dbReference>
<reference evidence="3" key="1">
    <citation type="journal article" date="2013" name="Science">
        <title>The Amborella genome and the evolution of flowering plants.</title>
        <authorList>
            <consortium name="Amborella Genome Project"/>
        </authorList>
    </citation>
    <scope>NUCLEOTIDE SEQUENCE [LARGE SCALE GENOMIC DNA]</scope>
</reference>
<feature type="region of interest" description="Disordered" evidence="1">
    <location>
        <begin position="1"/>
        <end position="29"/>
    </location>
</feature>
<dbReference type="HOGENOM" id="CLU_3130320_0_0_1"/>